<dbReference type="Proteomes" id="UP000813385">
    <property type="component" value="Unassembled WGS sequence"/>
</dbReference>
<dbReference type="EMBL" id="JAGPXD010000004">
    <property type="protein sequence ID" value="KAH7358941.1"/>
    <property type="molecule type" value="Genomic_DNA"/>
</dbReference>
<proteinExistence type="predicted"/>
<dbReference type="AlphaFoldDB" id="A0A8K0X266"/>
<keyword evidence="2" id="KW-1185">Reference proteome</keyword>
<sequence>MADQILVTMFPLAPGLSRYSLFATSLTGALFGPRLGFARSPLSFILTAFEQLPFTVRLYSNFVLWTLDPFGTKPDGPRPDLAAVILETFDQETVSKLRVMAEDVRRTSDGNMSVVDAREHHEAFRRLDEYMRLEVAKRLSRSISIGLCNLTKLMFMLNIGPAILKWGIALFGGGHASDHE</sequence>
<evidence type="ECO:0000313" key="1">
    <source>
        <dbReference type="EMBL" id="KAH7358941.1"/>
    </source>
</evidence>
<gene>
    <name evidence="1" type="ORF">B0T11DRAFT_355540</name>
</gene>
<organism evidence="1 2">
    <name type="scientific">Plectosphaerella cucumerina</name>
    <dbReference type="NCBI Taxonomy" id="40658"/>
    <lineage>
        <taxon>Eukaryota</taxon>
        <taxon>Fungi</taxon>
        <taxon>Dikarya</taxon>
        <taxon>Ascomycota</taxon>
        <taxon>Pezizomycotina</taxon>
        <taxon>Sordariomycetes</taxon>
        <taxon>Hypocreomycetidae</taxon>
        <taxon>Glomerellales</taxon>
        <taxon>Plectosphaerellaceae</taxon>
        <taxon>Plectosphaerella</taxon>
    </lineage>
</organism>
<evidence type="ECO:0000313" key="2">
    <source>
        <dbReference type="Proteomes" id="UP000813385"/>
    </source>
</evidence>
<reference evidence="1" key="1">
    <citation type="journal article" date="2021" name="Nat. Commun.">
        <title>Genetic determinants of endophytism in the Arabidopsis root mycobiome.</title>
        <authorList>
            <person name="Mesny F."/>
            <person name="Miyauchi S."/>
            <person name="Thiergart T."/>
            <person name="Pickel B."/>
            <person name="Atanasova L."/>
            <person name="Karlsson M."/>
            <person name="Huettel B."/>
            <person name="Barry K.W."/>
            <person name="Haridas S."/>
            <person name="Chen C."/>
            <person name="Bauer D."/>
            <person name="Andreopoulos W."/>
            <person name="Pangilinan J."/>
            <person name="LaButti K."/>
            <person name="Riley R."/>
            <person name="Lipzen A."/>
            <person name="Clum A."/>
            <person name="Drula E."/>
            <person name="Henrissat B."/>
            <person name="Kohler A."/>
            <person name="Grigoriev I.V."/>
            <person name="Martin F.M."/>
            <person name="Hacquard S."/>
        </authorList>
    </citation>
    <scope>NUCLEOTIDE SEQUENCE</scope>
    <source>
        <strain evidence="1">MPI-CAGE-AT-0016</strain>
    </source>
</reference>
<comment type="caution">
    <text evidence="1">The sequence shown here is derived from an EMBL/GenBank/DDBJ whole genome shotgun (WGS) entry which is preliminary data.</text>
</comment>
<protein>
    <submittedName>
        <fullName evidence="1">Uncharacterized protein</fullName>
    </submittedName>
</protein>
<name>A0A8K0X266_9PEZI</name>
<accession>A0A8K0X266</accession>